<evidence type="ECO:0000313" key="2">
    <source>
        <dbReference type="EMBL" id="KQJ83471.2"/>
    </source>
</evidence>
<dbReference type="Gramene" id="KQJ83471">
    <property type="protein sequence ID" value="KQJ83471"/>
    <property type="gene ID" value="BRADI_5g15081v3"/>
</dbReference>
<gene>
    <name evidence="3" type="primary">LOC106865528</name>
    <name evidence="2" type="ORF">BRADI_5g15081v3</name>
</gene>
<dbReference type="FunCoup" id="A0A0Q3E6G7">
    <property type="interactions" value="1"/>
</dbReference>
<dbReference type="EMBL" id="CM000884">
    <property type="protein sequence ID" value="KQJ83471.2"/>
    <property type="molecule type" value="Genomic_DNA"/>
</dbReference>
<dbReference type="Pfam" id="PF13966">
    <property type="entry name" value="zf-RVT"/>
    <property type="match status" value="1"/>
</dbReference>
<evidence type="ECO:0000313" key="4">
    <source>
        <dbReference type="Proteomes" id="UP000008810"/>
    </source>
</evidence>
<evidence type="ECO:0000259" key="1">
    <source>
        <dbReference type="Pfam" id="PF13966"/>
    </source>
</evidence>
<dbReference type="InterPro" id="IPR026960">
    <property type="entry name" value="RVT-Znf"/>
</dbReference>
<feature type="domain" description="Reverse transcriptase zinc-binding" evidence="1">
    <location>
        <begin position="196"/>
        <end position="280"/>
    </location>
</feature>
<dbReference type="PANTHER" id="PTHR33116">
    <property type="entry name" value="REVERSE TRANSCRIPTASE ZINC-BINDING DOMAIN-CONTAINING PROTEIN-RELATED-RELATED"/>
    <property type="match status" value="1"/>
</dbReference>
<dbReference type="PANTHER" id="PTHR33116:SF78">
    <property type="entry name" value="OS12G0587133 PROTEIN"/>
    <property type="match status" value="1"/>
</dbReference>
<protein>
    <recommendedName>
        <fullName evidence="1">Reverse transcriptase zinc-binding domain-containing protein</fullName>
    </recommendedName>
</protein>
<dbReference type="STRING" id="15368.A0A0Q3E6G7"/>
<reference evidence="2 3" key="1">
    <citation type="journal article" date="2010" name="Nature">
        <title>Genome sequencing and analysis of the model grass Brachypodium distachyon.</title>
        <authorList>
            <consortium name="International Brachypodium Initiative"/>
        </authorList>
    </citation>
    <scope>NUCLEOTIDE SEQUENCE [LARGE SCALE GENOMIC DNA]</scope>
    <source>
        <strain evidence="2 3">Bd21</strain>
    </source>
</reference>
<proteinExistence type="predicted"/>
<accession>A0A0Q3E6G7</accession>
<dbReference type="AlphaFoldDB" id="A0A0Q3E6G7"/>
<dbReference type="OrthoDB" id="677261at2759"/>
<name>A0A0Q3E6G7_BRADI</name>
<evidence type="ECO:0000313" key="3">
    <source>
        <dbReference type="EnsemblPlants" id="KQJ83471"/>
    </source>
</evidence>
<dbReference type="Proteomes" id="UP000008810">
    <property type="component" value="Chromosome 5"/>
</dbReference>
<sequence length="384" mass="43679">MPVYAMMSLDLPMKTIAGIEKICRVFLWKGRKDVRGGHCLVAWKDVCSPHEIGGLGIPNLKLLNLALRTRWGWLCRADPMRPWAEFNIQISEQARALCEAARGNGEALHFWYDHWLPEKRSLAYLVPTLLSEISGRASRLSVVEALHANGWLRAIHSELSFQALVDLLVVHDRVAEVILSDYDDRFRWKWSGNGIYTASSAYAAFFRGRVLAAGATEVWSSKAQTKCKTFMWLALKNRFWTADRLSKRGLPHPARCPLCDQSDETIDHLLLGCVVAREVWSTLLRGWNRLCWLPTLQASLAEGWTSLVVQGKKERRNLNTSITLICWCLWKHRNSVVFDAATPNARKIQQMIDSEGRAWSSAGIFHSVDFSLSCLVDFLWNVIE</sequence>
<dbReference type="EnsemblPlants" id="KQJ83471">
    <property type="protein sequence ID" value="KQJ83471"/>
    <property type="gene ID" value="BRADI_5g15081v3"/>
</dbReference>
<reference evidence="3" key="3">
    <citation type="submission" date="2018-08" db="UniProtKB">
        <authorList>
            <consortium name="EnsemblPlants"/>
        </authorList>
    </citation>
    <scope>IDENTIFICATION</scope>
    <source>
        <strain evidence="3">cv. Bd21</strain>
    </source>
</reference>
<reference evidence="2" key="2">
    <citation type="submission" date="2017-06" db="EMBL/GenBank/DDBJ databases">
        <title>WGS assembly of Brachypodium distachyon.</title>
        <authorList>
            <consortium name="The International Brachypodium Initiative"/>
            <person name="Lucas S."/>
            <person name="Harmon-Smith M."/>
            <person name="Lail K."/>
            <person name="Tice H."/>
            <person name="Grimwood J."/>
            <person name="Bruce D."/>
            <person name="Barry K."/>
            <person name="Shu S."/>
            <person name="Lindquist E."/>
            <person name="Wang M."/>
            <person name="Pitluck S."/>
            <person name="Vogel J.P."/>
            <person name="Garvin D.F."/>
            <person name="Mockler T.C."/>
            <person name="Schmutz J."/>
            <person name="Rokhsar D."/>
            <person name="Bevan M.W."/>
        </authorList>
    </citation>
    <scope>NUCLEOTIDE SEQUENCE</scope>
    <source>
        <strain evidence="2">Bd21</strain>
    </source>
</reference>
<organism evidence="2">
    <name type="scientific">Brachypodium distachyon</name>
    <name type="common">Purple false brome</name>
    <name type="synonym">Trachynia distachya</name>
    <dbReference type="NCBI Taxonomy" id="15368"/>
    <lineage>
        <taxon>Eukaryota</taxon>
        <taxon>Viridiplantae</taxon>
        <taxon>Streptophyta</taxon>
        <taxon>Embryophyta</taxon>
        <taxon>Tracheophyta</taxon>
        <taxon>Spermatophyta</taxon>
        <taxon>Magnoliopsida</taxon>
        <taxon>Liliopsida</taxon>
        <taxon>Poales</taxon>
        <taxon>Poaceae</taxon>
        <taxon>BOP clade</taxon>
        <taxon>Pooideae</taxon>
        <taxon>Stipodae</taxon>
        <taxon>Brachypodieae</taxon>
        <taxon>Brachypodium</taxon>
    </lineage>
</organism>
<keyword evidence="4" id="KW-1185">Reference proteome</keyword>